<dbReference type="EC" id="5.3.4.1" evidence="4 13"/>
<evidence type="ECO:0000256" key="12">
    <source>
        <dbReference type="RuleBase" id="RU004208"/>
    </source>
</evidence>
<evidence type="ECO:0000256" key="5">
    <source>
        <dbReference type="ARBA" id="ARBA00022729"/>
    </source>
</evidence>
<dbReference type="InterPro" id="IPR005792">
    <property type="entry name" value="Prot_disulphide_isomerase"/>
</dbReference>
<proteinExistence type="inferred from homology"/>
<evidence type="ECO:0000259" key="16">
    <source>
        <dbReference type="PROSITE" id="PS51352"/>
    </source>
</evidence>
<evidence type="ECO:0000256" key="2">
    <source>
        <dbReference type="ARBA" id="ARBA00004319"/>
    </source>
</evidence>
<feature type="region of interest" description="Disordered" evidence="14">
    <location>
        <begin position="514"/>
        <end position="553"/>
    </location>
</feature>
<accession>A0A8T1TA32</accession>
<feature type="compositionally biased region" description="Basic and acidic residues" evidence="14">
    <location>
        <begin position="533"/>
        <end position="553"/>
    </location>
</feature>
<evidence type="ECO:0000256" key="11">
    <source>
        <dbReference type="PIRSR" id="PIRSR605792-51"/>
    </source>
</evidence>
<dbReference type="FunFam" id="3.40.30.10:FF:000027">
    <property type="entry name" value="protein disulfide-isomerase A2"/>
    <property type="match status" value="1"/>
</dbReference>
<feature type="signal peptide" evidence="15">
    <location>
        <begin position="1"/>
        <end position="37"/>
    </location>
</feature>
<evidence type="ECO:0000256" key="13">
    <source>
        <dbReference type="RuleBase" id="RU361130"/>
    </source>
</evidence>
<dbReference type="SUPFAM" id="SSF52833">
    <property type="entry name" value="Thioredoxin-like"/>
    <property type="match status" value="4"/>
</dbReference>
<evidence type="ECO:0000256" key="4">
    <source>
        <dbReference type="ARBA" id="ARBA00012723"/>
    </source>
</evidence>
<feature type="chain" id="PRO_5035939710" description="Protein disulfide-isomerase" evidence="15">
    <location>
        <begin position="38"/>
        <end position="553"/>
    </location>
</feature>
<dbReference type="PANTHER" id="PTHR18929">
    <property type="entry name" value="PROTEIN DISULFIDE ISOMERASE"/>
    <property type="match status" value="1"/>
</dbReference>
<keyword evidence="18" id="KW-1185">Reference proteome</keyword>
<evidence type="ECO:0000313" key="17">
    <source>
        <dbReference type="EMBL" id="KAG6937624.1"/>
    </source>
</evidence>
<gene>
    <name evidence="17" type="primary">PDIA2</name>
    <name evidence="17" type="ORF">G0U57_009211</name>
</gene>
<dbReference type="Gene3D" id="3.40.30.10">
    <property type="entry name" value="Glutaredoxin"/>
    <property type="match status" value="4"/>
</dbReference>
<protein>
    <recommendedName>
        <fullName evidence="4 13">Protein disulfide-isomerase</fullName>
        <ecNumber evidence="4 13">5.3.4.1</ecNumber>
    </recommendedName>
</protein>
<dbReference type="FunFam" id="3.40.30.10:FF:000042">
    <property type="entry name" value="protein disulfide-isomerase A2"/>
    <property type="match status" value="1"/>
</dbReference>
<dbReference type="PROSITE" id="PS51352">
    <property type="entry name" value="THIOREDOXIN_2"/>
    <property type="match status" value="2"/>
</dbReference>
<feature type="disulfide bond" description="Redox-active" evidence="11">
    <location>
        <begin position="94"/>
        <end position="97"/>
    </location>
</feature>
<evidence type="ECO:0000256" key="10">
    <source>
        <dbReference type="ARBA" id="ARBA00023284"/>
    </source>
</evidence>
<dbReference type="InterPro" id="IPR013766">
    <property type="entry name" value="Thioredoxin_domain"/>
</dbReference>
<keyword evidence="5 15" id="KW-0732">Signal</keyword>
<dbReference type="CDD" id="cd02995">
    <property type="entry name" value="PDI_a_PDI_a'_C"/>
    <property type="match status" value="1"/>
</dbReference>
<dbReference type="GO" id="GO:0006457">
    <property type="term" value="P:protein folding"/>
    <property type="evidence" value="ECO:0007669"/>
    <property type="project" value="TreeGrafter"/>
</dbReference>
<dbReference type="FunFam" id="3.40.30.10:FF:000456">
    <property type="entry name" value="Protein disulfide-isomerase"/>
    <property type="match status" value="1"/>
</dbReference>
<dbReference type="PRINTS" id="PR00421">
    <property type="entry name" value="THIOREDOXIN"/>
</dbReference>
<evidence type="ECO:0000256" key="6">
    <source>
        <dbReference type="ARBA" id="ARBA00022737"/>
    </source>
</evidence>
<evidence type="ECO:0000313" key="18">
    <source>
        <dbReference type="Proteomes" id="UP000765507"/>
    </source>
</evidence>
<keyword evidence="10 11" id="KW-0676">Redox-active center</keyword>
<comment type="caution">
    <text evidence="17">The sequence shown here is derived from an EMBL/GenBank/DDBJ whole genome shotgun (WGS) entry which is preliminary data.</text>
</comment>
<evidence type="ECO:0000256" key="1">
    <source>
        <dbReference type="ARBA" id="ARBA00001182"/>
    </source>
</evidence>
<feature type="disulfide bond" description="Redox-active" evidence="11">
    <location>
        <begin position="440"/>
        <end position="443"/>
    </location>
</feature>
<feature type="domain" description="Thioredoxin" evidence="16">
    <location>
        <begin position="376"/>
        <end position="518"/>
    </location>
</feature>
<dbReference type="CDD" id="cd02982">
    <property type="entry name" value="PDI_b'_family"/>
    <property type="match status" value="1"/>
</dbReference>
<dbReference type="CDD" id="cd02961">
    <property type="entry name" value="PDI_a_family"/>
    <property type="match status" value="1"/>
</dbReference>
<comment type="catalytic activity">
    <reaction evidence="1 13">
        <text>Catalyzes the rearrangement of -S-S- bonds in proteins.</text>
        <dbReference type="EC" id="5.3.4.1"/>
    </reaction>
</comment>
<dbReference type="InterPro" id="IPR017937">
    <property type="entry name" value="Thioredoxin_CS"/>
</dbReference>
<dbReference type="Pfam" id="PF13848">
    <property type="entry name" value="Thioredoxin_6"/>
    <property type="match status" value="1"/>
</dbReference>
<keyword evidence="6" id="KW-0677">Repeat</keyword>
<dbReference type="InterPro" id="IPR036249">
    <property type="entry name" value="Thioredoxin-like_sf"/>
</dbReference>
<keyword evidence="8 11" id="KW-1015">Disulfide bond</keyword>
<dbReference type="AlphaFoldDB" id="A0A8T1TA32"/>
<dbReference type="NCBIfam" id="TIGR01130">
    <property type="entry name" value="ER_PDI_fam"/>
    <property type="match status" value="1"/>
</dbReference>
<feature type="non-terminal residue" evidence="17">
    <location>
        <position position="553"/>
    </location>
</feature>
<evidence type="ECO:0000256" key="8">
    <source>
        <dbReference type="ARBA" id="ARBA00023157"/>
    </source>
</evidence>
<dbReference type="GO" id="GO:0034976">
    <property type="term" value="P:response to endoplasmic reticulum stress"/>
    <property type="evidence" value="ECO:0007669"/>
    <property type="project" value="TreeGrafter"/>
</dbReference>
<evidence type="ECO:0000256" key="15">
    <source>
        <dbReference type="SAM" id="SignalP"/>
    </source>
</evidence>
<reference evidence="17 18" key="1">
    <citation type="journal article" date="2020" name="G3 (Bethesda)">
        <title>Draft Genome of the Common Snapping Turtle, Chelydra serpentina, a Model for Phenotypic Plasticity in Reptiles.</title>
        <authorList>
            <person name="Das D."/>
            <person name="Singh S.K."/>
            <person name="Bierstedt J."/>
            <person name="Erickson A."/>
            <person name="Galli G.L.J."/>
            <person name="Crossley D.A. 2nd"/>
            <person name="Rhen T."/>
        </authorList>
    </citation>
    <scope>NUCLEOTIDE SEQUENCE [LARGE SCALE GENOMIC DNA]</scope>
    <source>
        <strain evidence="17">KW</strain>
    </source>
</reference>
<comment type="similarity">
    <text evidence="3 12">Belongs to the protein disulfide isomerase family.</text>
</comment>
<dbReference type="PROSITE" id="PS00194">
    <property type="entry name" value="THIOREDOXIN_1"/>
    <property type="match status" value="2"/>
</dbReference>
<dbReference type="GO" id="GO:0003756">
    <property type="term" value="F:protein disulfide isomerase activity"/>
    <property type="evidence" value="ECO:0007669"/>
    <property type="project" value="UniProtKB-EC"/>
</dbReference>
<dbReference type="InterPro" id="IPR005788">
    <property type="entry name" value="PDI_thioredoxin-like_dom"/>
</dbReference>
<dbReference type="OrthoDB" id="72053at2759"/>
<dbReference type="PANTHER" id="PTHR18929:SF93">
    <property type="entry name" value="PROTEIN DISULFIDE-ISOMERASE A2"/>
    <property type="match status" value="1"/>
</dbReference>
<evidence type="ECO:0000256" key="9">
    <source>
        <dbReference type="ARBA" id="ARBA00023235"/>
    </source>
</evidence>
<organism evidence="17 18">
    <name type="scientific">Chelydra serpentina</name>
    <name type="common">Snapping turtle</name>
    <name type="synonym">Testudo serpentina</name>
    <dbReference type="NCBI Taxonomy" id="8475"/>
    <lineage>
        <taxon>Eukaryota</taxon>
        <taxon>Metazoa</taxon>
        <taxon>Chordata</taxon>
        <taxon>Craniata</taxon>
        <taxon>Vertebrata</taxon>
        <taxon>Euteleostomi</taxon>
        <taxon>Archelosauria</taxon>
        <taxon>Testudinata</taxon>
        <taxon>Testudines</taxon>
        <taxon>Cryptodira</taxon>
        <taxon>Durocryptodira</taxon>
        <taxon>Americhelydia</taxon>
        <taxon>Chelydroidea</taxon>
        <taxon>Chelydridae</taxon>
        <taxon>Chelydra</taxon>
    </lineage>
</organism>
<dbReference type="GO" id="GO:0005788">
    <property type="term" value="C:endoplasmic reticulum lumen"/>
    <property type="evidence" value="ECO:0007669"/>
    <property type="project" value="UniProtKB-SubCell"/>
</dbReference>
<comment type="subcellular location">
    <subcellularLocation>
        <location evidence="2">Endoplasmic reticulum lumen</location>
    </subcellularLocation>
</comment>
<dbReference type="EMBL" id="JAHGAV010000023">
    <property type="protein sequence ID" value="KAG6937624.1"/>
    <property type="molecule type" value="Genomic_DNA"/>
</dbReference>
<evidence type="ECO:0000256" key="3">
    <source>
        <dbReference type="ARBA" id="ARBA00006347"/>
    </source>
</evidence>
<sequence length="553" mass="62232">RLVRCSPALRAVTMGCSKSQLLVVLLLSLAWLTPACGKDKEAEVEEGVVEEEEEAVVSDELLEEEDVLVLHQHNFERALHEHRLLLVEFYAPWCGHCQALAPEFTRAAGILKNESAGLRLAKVDATEETDLSTEFGVTGYPVLKLFRDGNRTHPIDFTGQRDAEGIVRWMRRKAGPSAELLQDEVRAQEFIASQDVVVVGFFKDLQSKAAQGFYDVASDAVDVTFGVSNKTELFQKYSITPDTVCLFKKFDEKRVDFPLDAELGLNKEELSRFIVLHSLELVMEFTSQNSPKIFGAKIHNHLLLFINKTLETHLEILGSFQAAAPPFRGQVLFVLIDVNGEGAQVLQYFGLKSHEAPTMRFINVETNKKYRMATDEFATQAVGSFAQAVLDGKVQPHLMSEEVPEDWDKHPVKVLVGKNFEQVAYDETKNVFVKFYAPWCTHCKEMAPVWEELGEKYKDHENIIIAKLDATVNEITNLTIRGYPTLHYFPAGPDRKMIEYKSARDLETFSKFLENGGTLPAEDTQPVVPESPEEPKDTNVTHPADAPESRDEL</sequence>
<evidence type="ECO:0000256" key="14">
    <source>
        <dbReference type="SAM" id="MobiDB-lite"/>
    </source>
</evidence>
<evidence type="ECO:0000256" key="7">
    <source>
        <dbReference type="ARBA" id="ARBA00022824"/>
    </source>
</evidence>
<keyword evidence="7" id="KW-0256">Endoplasmic reticulum</keyword>
<dbReference type="Proteomes" id="UP000765507">
    <property type="component" value="Unassembled WGS sequence"/>
</dbReference>
<dbReference type="Pfam" id="PF00085">
    <property type="entry name" value="Thioredoxin"/>
    <property type="match status" value="2"/>
</dbReference>
<dbReference type="CDD" id="cd02981">
    <property type="entry name" value="PDI_b_family"/>
    <property type="match status" value="1"/>
</dbReference>
<dbReference type="NCBIfam" id="TIGR01126">
    <property type="entry name" value="pdi_dom"/>
    <property type="match status" value="1"/>
</dbReference>
<feature type="domain" description="Thioredoxin" evidence="16">
    <location>
        <begin position="42"/>
        <end position="175"/>
    </location>
</feature>
<keyword evidence="9 13" id="KW-0413">Isomerase</keyword>
<name>A0A8T1TA32_CHESE</name>